<evidence type="ECO:0000313" key="2">
    <source>
        <dbReference type="Proteomes" id="UP001054837"/>
    </source>
</evidence>
<dbReference type="AlphaFoldDB" id="A0AAV4SE63"/>
<organism evidence="1 2">
    <name type="scientific">Caerostris darwini</name>
    <dbReference type="NCBI Taxonomy" id="1538125"/>
    <lineage>
        <taxon>Eukaryota</taxon>
        <taxon>Metazoa</taxon>
        <taxon>Ecdysozoa</taxon>
        <taxon>Arthropoda</taxon>
        <taxon>Chelicerata</taxon>
        <taxon>Arachnida</taxon>
        <taxon>Araneae</taxon>
        <taxon>Araneomorphae</taxon>
        <taxon>Entelegynae</taxon>
        <taxon>Araneoidea</taxon>
        <taxon>Araneidae</taxon>
        <taxon>Caerostris</taxon>
    </lineage>
</organism>
<dbReference type="Proteomes" id="UP001054837">
    <property type="component" value="Unassembled WGS sequence"/>
</dbReference>
<evidence type="ECO:0000313" key="1">
    <source>
        <dbReference type="EMBL" id="GIY32269.1"/>
    </source>
</evidence>
<dbReference type="EMBL" id="BPLQ01007762">
    <property type="protein sequence ID" value="GIY32269.1"/>
    <property type="molecule type" value="Genomic_DNA"/>
</dbReference>
<keyword evidence="2" id="KW-1185">Reference proteome</keyword>
<comment type="caution">
    <text evidence="1">The sequence shown here is derived from an EMBL/GenBank/DDBJ whole genome shotgun (WGS) entry which is preliminary data.</text>
</comment>
<sequence>MHYTGSETQDEEDAGLRDLAVAFLTLYGGPGPAVVDHILSIVVPPGQNIAGRNLLHITLPSTKLGDAMRQKLPVNLGNSAW</sequence>
<name>A0AAV4SE63_9ARAC</name>
<reference evidence="1 2" key="1">
    <citation type="submission" date="2021-06" db="EMBL/GenBank/DDBJ databases">
        <title>Caerostris darwini draft genome.</title>
        <authorList>
            <person name="Kono N."/>
            <person name="Arakawa K."/>
        </authorList>
    </citation>
    <scope>NUCLEOTIDE SEQUENCE [LARGE SCALE GENOMIC DNA]</scope>
</reference>
<accession>A0AAV4SE63</accession>
<proteinExistence type="predicted"/>
<gene>
    <name evidence="1" type="ORF">CDAR_200461</name>
</gene>
<protein>
    <submittedName>
        <fullName evidence="1">Uncharacterized protein</fullName>
    </submittedName>
</protein>